<feature type="transmembrane region" description="Helical" evidence="1">
    <location>
        <begin position="135"/>
        <end position="153"/>
    </location>
</feature>
<keyword evidence="1" id="KW-1133">Transmembrane helix</keyword>
<reference evidence="3" key="1">
    <citation type="submission" date="2017-09" db="EMBL/GenBank/DDBJ databases">
        <authorList>
            <person name="Varghese N."/>
            <person name="Submissions S."/>
        </authorList>
    </citation>
    <scope>NUCLEOTIDE SEQUENCE [LARGE SCALE GENOMIC DNA]</scope>
    <source>
        <strain evidence="3">DSM 44270</strain>
    </source>
</reference>
<evidence type="ECO:0008006" key="4">
    <source>
        <dbReference type="Google" id="ProtNLM"/>
    </source>
</evidence>
<dbReference type="AlphaFoldDB" id="A0A286GT06"/>
<keyword evidence="1" id="KW-0472">Membrane</keyword>
<proteinExistence type="predicted"/>
<feature type="transmembrane region" description="Helical" evidence="1">
    <location>
        <begin position="173"/>
        <end position="194"/>
    </location>
</feature>
<keyword evidence="1" id="KW-0812">Transmembrane</keyword>
<evidence type="ECO:0000313" key="2">
    <source>
        <dbReference type="EMBL" id="SOD98209.1"/>
    </source>
</evidence>
<dbReference type="EMBL" id="OCNK01000002">
    <property type="protein sequence ID" value="SOD98209.1"/>
    <property type="molecule type" value="Genomic_DNA"/>
</dbReference>
<feature type="transmembrane region" description="Helical" evidence="1">
    <location>
        <begin position="21"/>
        <end position="43"/>
    </location>
</feature>
<feature type="transmembrane region" description="Helical" evidence="1">
    <location>
        <begin position="94"/>
        <end position="115"/>
    </location>
</feature>
<dbReference type="Proteomes" id="UP000219482">
    <property type="component" value="Unassembled WGS sequence"/>
</dbReference>
<accession>A0A286GT06</accession>
<protein>
    <recommendedName>
        <fullName evidence="4">DUF2975 domain-containing protein</fullName>
    </recommendedName>
</protein>
<gene>
    <name evidence="2" type="ORF">SAMN06272739_1785</name>
</gene>
<name>A0A286GT06_9ACTN</name>
<evidence type="ECO:0000313" key="3">
    <source>
        <dbReference type="Proteomes" id="UP000219482"/>
    </source>
</evidence>
<keyword evidence="3" id="KW-1185">Reference proteome</keyword>
<sequence>MVPRMSTTKPVLGPRSAGAHALLLAFVGVGAAIVALVLVWLAVSRDAADVTVFLTNQARLDVDAGLDLPAGAVLLGDLVGVDLHVPDVPLGLRLLAAASSVLLFLSIAAGALALAQVLRSVRVGRPFAGGSSTRLQVVAASVLVGGVLAPMARDAAGFAALDHLGLTGEDAPFLAQLTIPLTPLLLAVAVLGIAEAFRRGALLADDVVGLV</sequence>
<evidence type="ECO:0000256" key="1">
    <source>
        <dbReference type="SAM" id="Phobius"/>
    </source>
</evidence>
<organism evidence="2 3">
    <name type="scientific">Blastococcus haudaquaticus</name>
    <dbReference type="NCBI Taxonomy" id="1938745"/>
    <lineage>
        <taxon>Bacteria</taxon>
        <taxon>Bacillati</taxon>
        <taxon>Actinomycetota</taxon>
        <taxon>Actinomycetes</taxon>
        <taxon>Geodermatophilales</taxon>
        <taxon>Geodermatophilaceae</taxon>
        <taxon>Blastococcus</taxon>
    </lineage>
</organism>